<dbReference type="AlphaFoldDB" id="A0A431TZN7"/>
<accession>A0A431TZN7</accession>
<dbReference type="RefSeq" id="WP_126694337.1">
    <property type="nucleotide sequence ID" value="NZ_RXOF01000010.1"/>
</dbReference>
<proteinExistence type="predicted"/>
<dbReference type="Proteomes" id="UP000282184">
    <property type="component" value="Unassembled WGS sequence"/>
</dbReference>
<dbReference type="OrthoDB" id="9816167at2"/>
<organism evidence="1 2">
    <name type="scientific">Hymenobacter gummosus</name>
    <dbReference type="NCBI Taxonomy" id="1776032"/>
    <lineage>
        <taxon>Bacteria</taxon>
        <taxon>Pseudomonadati</taxon>
        <taxon>Bacteroidota</taxon>
        <taxon>Cytophagia</taxon>
        <taxon>Cytophagales</taxon>
        <taxon>Hymenobacteraceae</taxon>
        <taxon>Hymenobacter</taxon>
    </lineage>
</organism>
<sequence length="79" mass="9011">MPTPFDQETRIAYAVPATTRQAELQVRNSLSGKLLRTVELNTQQHEVVLRLNGLLPGVYHYQLMVDGVPRAHRRLVLAY</sequence>
<evidence type="ECO:0000313" key="2">
    <source>
        <dbReference type="Proteomes" id="UP000282184"/>
    </source>
</evidence>
<evidence type="ECO:0000313" key="1">
    <source>
        <dbReference type="EMBL" id="RTQ48096.1"/>
    </source>
</evidence>
<gene>
    <name evidence="1" type="ORF">EJV47_16790</name>
</gene>
<keyword evidence="2" id="KW-1185">Reference proteome</keyword>
<evidence type="ECO:0008006" key="3">
    <source>
        <dbReference type="Google" id="ProtNLM"/>
    </source>
</evidence>
<protein>
    <recommendedName>
        <fullName evidence="3">T9SS type A sorting domain-containing protein</fullName>
    </recommendedName>
</protein>
<comment type="caution">
    <text evidence="1">The sequence shown here is derived from an EMBL/GenBank/DDBJ whole genome shotgun (WGS) entry which is preliminary data.</text>
</comment>
<name>A0A431TZN7_9BACT</name>
<reference evidence="1 2" key="1">
    <citation type="submission" date="2018-12" db="EMBL/GenBank/DDBJ databases">
        <title>Hymenobacter gummosus sp. nov., isolated from a spring.</title>
        <authorList>
            <person name="Nie L."/>
        </authorList>
    </citation>
    <scope>NUCLEOTIDE SEQUENCE [LARGE SCALE GENOMIC DNA]</scope>
    <source>
        <strain evidence="1 2">KCTC 52166</strain>
    </source>
</reference>
<dbReference type="EMBL" id="RXOF01000010">
    <property type="protein sequence ID" value="RTQ48096.1"/>
    <property type="molecule type" value="Genomic_DNA"/>
</dbReference>